<evidence type="ECO:0000256" key="6">
    <source>
        <dbReference type="SAM" id="SignalP"/>
    </source>
</evidence>
<dbReference type="AlphaFoldDB" id="A0A1P8UJT8"/>
<keyword evidence="2 4" id="KW-0456">Lyase</keyword>
<sequence>MSRRIPRLFAAGTMALLLAACASTPPRVVRSGVPPYNQTYVVHGRSYDVLPTAVGYHRRGIASWYGPKFHGRKTSNGERYNMYAMTAASRDLPLPSWVRVTNLQNGRQVVVKVNDRGPFVQDRIIDLSYAAAKKLGMIGPGTALVEVQVVNPRQPAVNPPPPRTQAQGAPAPRLFLQVGAFSSADNAARHKAQLAARGFRPLTVDAGTGANGRKLYRVRLGPLANVDALDAAAERLREFGIKGFQVAVD</sequence>
<gene>
    <name evidence="4" type="primary">rlpA</name>
    <name evidence="8" type="ORF">BW247_14285</name>
</gene>
<dbReference type="EMBL" id="CP019434">
    <property type="protein sequence ID" value="APZ44117.1"/>
    <property type="molecule type" value="Genomic_DNA"/>
</dbReference>
<feature type="chain" id="PRO_5013414843" description="Endolytic peptidoglycan transglycosylase RlpA" evidence="6">
    <location>
        <begin position="23"/>
        <end position="249"/>
    </location>
</feature>
<evidence type="ECO:0000256" key="4">
    <source>
        <dbReference type="HAMAP-Rule" id="MF_02071"/>
    </source>
</evidence>
<dbReference type="InterPro" id="IPR034718">
    <property type="entry name" value="RlpA"/>
</dbReference>
<keyword evidence="4" id="KW-0472">Membrane</keyword>
<accession>A0A1P8UJT8</accession>
<dbReference type="GO" id="GO:0000270">
    <property type="term" value="P:peptidoglycan metabolic process"/>
    <property type="evidence" value="ECO:0007669"/>
    <property type="project" value="UniProtKB-UniRule"/>
</dbReference>
<name>A0A1P8UJT8_9GAMM</name>
<evidence type="ECO:0000256" key="2">
    <source>
        <dbReference type="ARBA" id="ARBA00023239"/>
    </source>
</evidence>
<dbReference type="PROSITE" id="PS51724">
    <property type="entry name" value="SPOR"/>
    <property type="match status" value="1"/>
</dbReference>
<dbReference type="KEGG" id="afy:BW247_14285"/>
<dbReference type="RefSeq" id="WP_076837740.1">
    <property type="nucleotide sequence ID" value="NZ_CP019434.1"/>
</dbReference>
<dbReference type="SUPFAM" id="SSF110997">
    <property type="entry name" value="Sporulation related repeat"/>
    <property type="match status" value="1"/>
</dbReference>
<dbReference type="Gene3D" id="2.40.40.10">
    <property type="entry name" value="RlpA-like domain"/>
    <property type="match status" value="1"/>
</dbReference>
<keyword evidence="4" id="KW-1003">Cell membrane</keyword>
<evidence type="ECO:0000313" key="9">
    <source>
        <dbReference type="Proteomes" id="UP000243807"/>
    </source>
</evidence>
<keyword evidence="4" id="KW-0564">Palmitate</keyword>
<dbReference type="GO" id="GO:0008932">
    <property type="term" value="F:lytic endotransglycosylase activity"/>
    <property type="evidence" value="ECO:0007669"/>
    <property type="project" value="UniProtKB-UniRule"/>
</dbReference>
<keyword evidence="4" id="KW-0449">Lipoprotein</keyword>
<dbReference type="InterPro" id="IPR009009">
    <property type="entry name" value="RlpA-like_DPBB"/>
</dbReference>
<dbReference type="PROSITE" id="PS51257">
    <property type="entry name" value="PROKAR_LIPOPROTEIN"/>
    <property type="match status" value="1"/>
</dbReference>
<dbReference type="InterPro" id="IPR036680">
    <property type="entry name" value="SPOR-like_sf"/>
</dbReference>
<dbReference type="CDD" id="cd22268">
    <property type="entry name" value="DPBB_RlpA-like"/>
    <property type="match status" value="1"/>
</dbReference>
<dbReference type="PANTHER" id="PTHR34183:SF1">
    <property type="entry name" value="ENDOLYTIC PEPTIDOGLYCAN TRANSGLYCOSYLASE RLPA"/>
    <property type="match status" value="1"/>
</dbReference>
<feature type="signal peptide" evidence="6">
    <location>
        <begin position="1"/>
        <end position="22"/>
    </location>
</feature>
<proteinExistence type="inferred from homology"/>
<comment type="similarity">
    <text evidence="4 5">Belongs to the RlpA family.</text>
</comment>
<organism evidence="8 9">
    <name type="scientific">Acidihalobacter ferrooxydans</name>
    <dbReference type="NCBI Taxonomy" id="1765967"/>
    <lineage>
        <taxon>Bacteria</taxon>
        <taxon>Pseudomonadati</taxon>
        <taxon>Pseudomonadota</taxon>
        <taxon>Gammaproteobacteria</taxon>
        <taxon>Chromatiales</taxon>
        <taxon>Ectothiorhodospiraceae</taxon>
        <taxon>Acidihalobacter</taxon>
    </lineage>
</organism>
<dbReference type="EC" id="4.2.2.-" evidence="4"/>
<dbReference type="InterPro" id="IPR007730">
    <property type="entry name" value="SPOR-like_dom"/>
</dbReference>
<evidence type="ECO:0000313" key="8">
    <source>
        <dbReference type="EMBL" id="APZ44117.1"/>
    </source>
</evidence>
<dbReference type="SUPFAM" id="SSF50685">
    <property type="entry name" value="Barwin-like endoglucanases"/>
    <property type="match status" value="1"/>
</dbReference>
<evidence type="ECO:0000256" key="3">
    <source>
        <dbReference type="ARBA" id="ARBA00023316"/>
    </source>
</evidence>
<feature type="domain" description="SPOR" evidence="7">
    <location>
        <begin position="168"/>
        <end position="249"/>
    </location>
</feature>
<dbReference type="Proteomes" id="UP000243807">
    <property type="component" value="Chromosome"/>
</dbReference>
<keyword evidence="3 4" id="KW-0961">Cell wall biogenesis/degradation</keyword>
<comment type="function">
    <text evidence="4">Lytic transglycosylase with a strong preference for naked glycan strands that lack stem peptides.</text>
</comment>
<dbReference type="GO" id="GO:0042834">
    <property type="term" value="F:peptidoglycan binding"/>
    <property type="evidence" value="ECO:0007669"/>
    <property type="project" value="InterPro"/>
</dbReference>
<keyword evidence="1 6" id="KW-0732">Signal</keyword>
<dbReference type="FunFam" id="2.40.40.10:FF:000003">
    <property type="entry name" value="Endolytic peptidoglycan transglycosylase RlpA"/>
    <property type="match status" value="1"/>
</dbReference>
<dbReference type="GO" id="GO:0009279">
    <property type="term" value="C:cell outer membrane"/>
    <property type="evidence" value="ECO:0007669"/>
    <property type="project" value="TreeGrafter"/>
</dbReference>
<dbReference type="Gene3D" id="3.30.70.1070">
    <property type="entry name" value="Sporulation related repeat"/>
    <property type="match status" value="1"/>
</dbReference>
<evidence type="ECO:0000256" key="1">
    <source>
        <dbReference type="ARBA" id="ARBA00022729"/>
    </source>
</evidence>
<dbReference type="GO" id="GO:0005886">
    <property type="term" value="C:plasma membrane"/>
    <property type="evidence" value="ECO:0007669"/>
    <property type="project" value="UniProtKB-SubCell"/>
</dbReference>
<dbReference type="InterPro" id="IPR012997">
    <property type="entry name" value="RplA"/>
</dbReference>
<dbReference type="NCBIfam" id="TIGR00413">
    <property type="entry name" value="rlpA"/>
    <property type="match status" value="1"/>
</dbReference>
<dbReference type="GO" id="GO:0071555">
    <property type="term" value="P:cell wall organization"/>
    <property type="evidence" value="ECO:0007669"/>
    <property type="project" value="UniProtKB-KW"/>
</dbReference>
<comment type="subcellular location">
    <subcellularLocation>
        <location evidence="4">Cell membrane</location>
        <topology evidence="4">Lipid-anchor</topology>
    </subcellularLocation>
</comment>
<reference evidence="8 9" key="1">
    <citation type="submission" date="2017-01" db="EMBL/GenBank/DDBJ databases">
        <title>Draft sequence of Acidihalobacter ferrooxidans strain DSM 14175 (strain V8).</title>
        <authorList>
            <person name="Khaleque H.N."/>
            <person name="Ramsay J.P."/>
            <person name="Murphy R.J.T."/>
            <person name="Kaksonen A.H."/>
            <person name="Boxall N.J."/>
            <person name="Watkin E.L.J."/>
        </authorList>
    </citation>
    <scope>NUCLEOTIDE SEQUENCE [LARGE SCALE GENOMIC DNA]</scope>
    <source>
        <strain evidence="8 9">V8</strain>
    </source>
</reference>
<dbReference type="InterPro" id="IPR036908">
    <property type="entry name" value="RlpA-like_sf"/>
</dbReference>
<protein>
    <recommendedName>
        <fullName evidence="4">Endolytic peptidoglycan transglycosylase RlpA</fullName>
        <ecNumber evidence="4">4.2.2.-</ecNumber>
    </recommendedName>
</protein>
<evidence type="ECO:0000259" key="7">
    <source>
        <dbReference type="PROSITE" id="PS51724"/>
    </source>
</evidence>
<dbReference type="PANTHER" id="PTHR34183">
    <property type="entry name" value="ENDOLYTIC PEPTIDOGLYCAN TRANSGLYCOSYLASE RLPA"/>
    <property type="match status" value="1"/>
</dbReference>
<dbReference type="HAMAP" id="MF_02071">
    <property type="entry name" value="RlpA"/>
    <property type="match status" value="1"/>
</dbReference>
<keyword evidence="9" id="KW-1185">Reference proteome</keyword>
<dbReference type="Pfam" id="PF05036">
    <property type="entry name" value="SPOR"/>
    <property type="match status" value="1"/>
</dbReference>
<dbReference type="STRING" id="1765967.BW247_14285"/>
<dbReference type="Pfam" id="PF03330">
    <property type="entry name" value="DPBB_1"/>
    <property type="match status" value="1"/>
</dbReference>
<evidence type="ECO:0000256" key="5">
    <source>
        <dbReference type="RuleBase" id="RU003495"/>
    </source>
</evidence>